<dbReference type="InterPro" id="IPR028082">
    <property type="entry name" value="Peripla_BP_I"/>
</dbReference>
<keyword evidence="2 6" id="KW-0238">DNA-binding</keyword>
<feature type="domain" description="HTH lacI-type" evidence="5">
    <location>
        <begin position="6"/>
        <end position="60"/>
    </location>
</feature>
<dbReference type="GO" id="GO:0000976">
    <property type="term" value="F:transcription cis-regulatory region binding"/>
    <property type="evidence" value="ECO:0007669"/>
    <property type="project" value="TreeGrafter"/>
</dbReference>
<dbReference type="Proteomes" id="UP001403385">
    <property type="component" value="Unassembled WGS sequence"/>
</dbReference>
<dbReference type="SMART" id="SM00354">
    <property type="entry name" value="HTH_LACI"/>
    <property type="match status" value="1"/>
</dbReference>
<proteinExistence type="predicted"/>
<dbReference type="CDD" id="cd01392">
    <property type="entry name" value="HTH_LacI"/>
    <property type="match status" value="1"/>
</dbReference>
<dbReference type="InterPro" id="IPR001761">
    <property type="entry name" value="Peripla_BP/Lac1_sug-bd_dom"/>
</dbReference>
<evidence type="ECO:0000259" key="5">
    <source>
        <dbReference type="PROSITE" id="PS50932"/>
    </source>
</evidence>
<dbReference type="Gene3D" id="1.10.260.40">
    <property type="entry name" value="lambda repressor-like DNA-binding domains"/>
    <property type="match status" value="1"/>
</dbReference>
<name>A0AAW9SDX1_9BACT</name>
<evidence type="ECO:0000313" key="6">
    <source>
        <dbReference type="EMBL" id="MEN7550740.1"/>
    </source>
</evidence>
<dbReference type="PROSITE" id="PS50932">
    <property type="entry name" value="HTH_LACI_2"/>
    <property type="match status" value="1"/>
</dbReference>
<evidence type="ECO:0000256" key="1">
    <source>
        <dbReference type="ARBA" id="ARBA00023015"/>
    </source>
</evidence>
<dbReference type="InterPro" id="IPR000843">
    <property type="entry name" value="HTH_LacI"/>
</dbReference>
<evidence type="ECO:0000256" key="2">
    <source>
        <dbReference type="ARBA" id="ARBA00023125"/>
    </source>
</evidence>
<organism evidence="6 7">
    <name type="scientific">Rapidithrix thailandica</name>
    <dbReference type="NCBI Taxonomy" id="413964"/>
    <lineage>
        <taxon>Bacteria</taxon>
        <taxon>Pseudomonadati</taxon>
        <taxon>Bacteroidota</taxon>
        <taxon>Cytophagia</taxon>
        <taxon>Cytophagales</taxon>
        <taxon>Flammeovirgaceae</taxon>
        <taxon>Rapidithrix</taxon>
    </lineage>
</organism>
<dbReference type="GO" id="GO:0003700">
    <property type="term" value="F:DNA-binding transcription factor activity"/>
    <property type="evidence" value="ECO:0007669"/>
    <property type="project" value="TreeGrafter"/>
</dbReference>
<keyword evidence="1" id="KW-0805">Transcription regulation</keyword>
<dbReference type="PANTHER" id="PTHR30146:SF109">
    <property type="entry name" value="HTH-TYPE TRANSCRIPTIONAL REGULATOR GALS"/>
    <property type="match status" value="1"/>
</dbReference>
<dbReference type="SUPFAM" id="SSF47413">
    <property type="entry name" value="lambda repressor-like DNA-binding domains"/>
    <property type="match status" value="1"/>
</dbReference>
<keyword evidence="3" id="KW-0804">Transcription</keyword>
<dbReference type="CDD" id="cd06267">
    <property type="entry name" value="PBP1_LacI_sugar_binding-like"/>
    <property type="match status" value="1"/>
</dbReference>
<dbReference type="RefSeq" id="WP_346823522.1">
    <property type="nucleotide sequence ID" value="NZ_JBDKWZ010000016.1"/>
</dbReference>
<keyword evidence="7" id="KW-1185">Reference proteome</keyword>
<dbReference type="EMBL" id="JBDKWZ010000016">
    <property type="protein sequence ID" value="MEN7550740.1"/>
    <property type="molecule type" value="Genomic_DNA"/>
</dbReference>
<dbReference type="InterPro" id="IPR010982">
    <property type="entry name" value="Lambda_DNA-bd_dom_sf"/>
</dbReference>
<accession>A0AAW9SDX1</accession>
<gene>
    <name evidence="6" type="ORF">AAG747_22660</name>
</gene>
<protein>
    <submittedName>
        <fullName evidence="6">LacI family DNA-binding transcriptional regulator</fullName>
    </submittedName>
</protein>
<dbReference type="Pfam" id="PF00356">
    <property type="entry name" value="LacI"/>
    <property type="match status" value="1"/>
</dbReference>
<feature type="region of interest" description="Disordered" evidence="4">
    <location>
        <begin position="313"/>
        <end position="345"/>
    </location>
</feature>
<dbReference type="AlphaFoldDB" id="A0AAW9SDX1"/>
<evidence type="ECO:0000313" key="7">
    <source>
        <dbReference type="Proteomes" id="UP001403385"/>
    </source>
</evidence>
<reference evidence="6 7" key="1">
    <citation type="submission" date="2024-04" db="EMBL/GenBank/DDBJ databases">
        <title>Novel genus in family Flammeovirgaceae.</title>
        <authorList>
            <person name="Nguyen T.H."/>
            <person name="Vuong T.Q."/>
            <person name="Le H."/>
            <person name="Kim S.-G."/>
        </authorList>
    </citation>
    <scope>NUCLEOTIDE SEQUENCE [LARGE SCALE GENOMIC DNA]</scope>
    <source>
        <strain evidence="6 7">JCM 23209</strain>
    </source>
</reference>
<sequence>MKKKKVTIKHLARKLNVSVSTVSRALRDAPDVKPETKKAVLELVEELNYKRSFLARSLVSKRTYNVGVIVPDIAVPFFGNAIAGMQEYLHQQGYNLIICSSNEEFEKEKKNVELLLDHQVDGLMISLSTQTKDYTHLEYARDEGLPVVLFDRVLPGQQDNFPKVLVDDQSGAYKAIRHLLERGYRKIAHISGPEHLVISRQRTAGYKTALENAGIALTPGYLLHFDMEGQVGELVDNLLALPDPPDAIFAINDPVAFAIMHHLLSKGVRIPEEMGIVGFTGGPMSKLYYPSLSSVRQPSRAMGKSAAKMLLKEIESPSSETGSKPKIRIIPTELEVGQSSQRSKV</sequence>
<dbReference type="SUPFAM" id="SSF53822">
    <property type="entry name" value="Periplasmic binding protein-like I"/>
    <property type="match status" value="1"/>
</dbReference>
<evidence type="ECO:0000256" key="4">
    <source>
        <dbReference type="SAM" id="MobiDB-lite"/>
    </source>
</evidence>
<dbReference type="PANTHER" id="PTHR30146">
    <property type="entry name" value="LACI-RELATED TRANSCRIPTIONAL REPRESSOR"/>
    <property type="match status" value="1"/>
</dbReference>
<dbReference type="Pfam" id="PF00532">
    <property type="entry name" value="Peripla_BP_1"/>
    <property type="match status" value="1"/>
</dbReference>
<dbReference type="Gene3D" id="3.40.50.2300">
    <property type="match status" value="2"/>
</dbReference>
<comment type="caution">
    <text evidence="6">The sequence shown here is derived from an EMBL/GenBank/DDBJ whole genome shotgun (WGS) entry which is preliminary data.</text>
</comment>
<evidence type="ECO:0000256" key="3">
    <source>
        <dbReference type="ARBA" id="ARBA00023163"/>
    </source>
</evidence>